<evidence type="ECO:0000256" key="1">
    <source>
        <dbReference type="SAM" id="MobiDB-lite"/>
    </source>
</evidence>
<dbReference type="EMBL" id="BKCJ010000952">
    <property type="protein sequence ID" value="GEU37624.1"/>
    <property type="molecule type" value="Genomic_DNA"/>
</dbReference>
<gene>
    <name evidence="2" type="ORF">Tci_009602</name>
</gene>
<feature type="region of interest" description="Disordered" evidence="1">
    <location>
        <begin position="152"/>
        <end position="174"/>
    </location>
</feature>
<reference evidence="2" key="1">
    <citation type="journal article" date="2019" name="Sci. Rep.">
        <title>Draft genome of Tanacetum cinerariifolium, the natural source of mosquito coil.</title>
        <authorList>
            <person name="Yamashiro T."/>
            <person name="Shiraishi A."/>
            <person name="Satake H."/>
            <person name="Nakayama K."/>
        </authorList>
    </citation>
    <scope>NUCLEOTIDE SEQUENCE</scope>
</reference>
<dbReference type="AlphaFoldDB" id="A0A6L2JPP4"/>
<name>A0A6L2JPP4_TANCI</name>
<evidence type="ECO:0000313" key="2">
    <source>
        <dbReference type="EMBL" id="GEU37624.1"/>
    </source>
</evidence>
<sequence length="174" mass="20103">MSIRFHKPDCVRSERHDIVPIGELNGVLIAIVARLCGNERQRWHKGGGGGDERLFFESMPELDSAKMIIDVGKETNRAPFDLLDDEPKSHDIIWNMRDMRLLQELYPGQRAEEGDERNKESTGHGSTSEQSWNIWSKKYQNCVAMRDNVGIKEEEEEETKGSFLNPYPNWTVQR</sequence>
<proteinExistence type="predicted"/>
<feature type="compositionally biased region" description="Basic and acidic residues" evidence="1">
    <location>
        <begin position="110"/>
        <end position="122"/>
    </location>
</feature>
<feature type="region of interest" description="Disordered" evidence="1">
    <location>
        <begin position="108"/>
        <end position="130"/>
    </location>
</feature>
<accession>A0A6L2JPP4</accession>
<organism evidence="2">
    <name type="scientific">Tanacetum cinerariifolium</name>
    <name type="common">Dalmatian daisy</name>
    <name type="synonym">Chrysanthemum cinerariifolium</name>
    <dbReference type="NCBI Taxonomy" id="118510"/>
    <lineage>
        <taxon>Eukaryota</taxon>
        <taxon>Viridiplantae</taxon>
        <taxon>Streptophyta</taxon>
        <taxon>Embryophyta</taxon>
        <taxon>Tracheophyta</taxon>
        <taxon>Spermatophyta</taxon>
        <taxon>Magnoliopsida</taxon>
        <taxon>eudicotyledons</taxon>
        <taxon>Gunneridae</taxon>
        <taxon>Pentapetalae</taxon>
        <taxon>asterids</taxon>
        <taxon>campanulids</taxon>
        <taxon>Asterales</taxon>
        <taxon>Asteraceae</taxon>
        <taxon>Asteroideae</taxon>
        <taxon>Anthemideae</taxon>
        <taxon>Anthemidinae</taxon>
        <taxon>Tanacetum</taxon>
    </lineage>
</organism>
<comment type="caution">
    <text evidence="2">The sequence shown here is derived from an EMBL/GenBank/DDBJ whole genome shotgun (WGS) entry which is preliminary data.</text>
</comment>
<protein>
    <submittedName>
        <fullName evidence="2">Uncharacterized protein</fullName>
    </submittedName>
</protein>